<feature type="region of interest" description="Disordered" evidence="1">
    <location>
        <begin position="130"/>
        <end position="157"/>
    </location>
</feature>
<dbReference type="RefSeq" id="WP_311514224.1">
    <property type="nucleotide sequence ID" value="NZ_JAVREP010000027.1"/>
</dbReference>
<evidence type="ECO:0000313" key="2">
    <source>
        <dbReference type="EMBL" id="MDT0331761.1"/>
    </source>
</evidence>
<dbReference type="EMBL" id="JAVREP010000027">
    <property type="protein sequence ID" value="MDT0331761.1"/>
    <property type="molecule type" value="Genomic_DNA"/>
</dbReference>
<comment type="caution">
    <text evidence="2">The sequence shown here is derived from an EMBL/GenBank/DDBJ whole genome shotgun (WGS) entry which is preliminary data.</text>
</comment>
<accession>A0ABU2MIU4</accession>
<reference evidence="3" key="1">
    <citation type="submission" date="2023-07" db="EMBL/GenBank/DDBJ databases">
        <title>30 novel species of actinomycetes from the DSMZ collection.</title>
        <authorList>
            <person name="Nouioui I."/>
        </authorList>
    </citation>
    <scope>NUCLEOTIDE SEQUENCE [LARGE SCALE GENOMIC DNA]</scope>
    <source>
        <strain evidence="3">DSM 44743</strain>
    </source>
</reference>
<proteinExistence type="predicted"/>
<organism evidence="2 3">
    <name type="scientific">Nocardiopsis lambiniae</name>
    <dbReference type="NCBI Taxonomy" id="3075539"/>
    <lineage>
        <taxon>Bacteria</taxon>
        <taxon>Bacillati</taxon>
        <taxon>Actinomycetota</taxon>
        <taxon>Actinomycetes</taxon>
        <taxon>Streptosporangiales</taxon>
        <taxon>Nocardiopsidaceae</taxon>
        <taxon>Nocardiopsis</taxon>
    </lineage>
</organism>
<sequence>MQCSAEKAAPPGVNQRASTAVIVGRVGVRHLRAGELSAVRRMATAAAGSAFALHHHAPGTAGDLLSPEFSPNRPPARPQKRGPARVVPLRPDLVGWTRPLTAGAPVPLVPGRGRHHRPEQPTVLSLADYAHSRPSPAPASPAPAPVRTPGVKPLPSRPRIRRCASRVRTYVSHPARDLAPLALAVRAYLTTGVR</sequence>
<dbReference type="Proteomes" id="UP001183390">
    <property type="component" value="Unassembled WGS sequence"/>
</dbReference>
<keyword evidence="3" id="KW-1185">Reference proteome</keyword>
<feature type="compositionally biased region" description="Pro residues" evidence="1">
    <location>
        <begin position="135"/>
        <end position="146"/>
    </location>
</feature>
<name>A0ABU2MIU4_9ACTN</name>
<evidence type="ECO:0000313" key="3">
    <source>
        <dbReference type="Proteomes" id="UP001183390"/>
    </source>
</evidence>
<gene>
    <name evidence="2" type="ORF">RM479_25415</name>
</gene>
<protein>
    <submittedName>
        <fullName evidence="2">Uncharacterized protein</fullName>
    </submittedName>
</protein>
<evidence type="ECO:0000256" key="1">
    <source>
        <dbReference type="SAM" id="MobiDB-lite"/>
    </source>
</evidence>
<feature type="region of interest" description="Disordered" evidence="1">
    <location>
        <begin position="58"/>
        <end position="84"/>
    </location>
</feature>